<evidence type="ECO:0000313" key="6">
    <source>
        <dbReference type="EMBL" id="NMH82022.1"/>
    </source>
</evidence>
<evidence type="ECO:0000256" key="2">
    <source>
        <dbReference type="ARBA" id="ARBA00022448"/>
    </source>
</evidence>
<keyword evidence="7" id="KW-1185">Reference proteome</keyword>
<dbReference type="EMBL" id="JAAXKY010000190">
    <property type="protein sequence ID" value="NMH82022.1"/>
    <property type="molecule type" value="Genomic_DNA"/>
</dbReference>
<dbReference type="GO" id="GO:0005524">
    <property type="term" value="F:ATP binding"/>
    <property type="evidence" value="ECO:0007669"/>
    <property type="project" value="UniProtKB-KW"/>
</dbReference>
<evidence type="ECO:0000256" key="4">
    <source>
        <dbReference type="ARBA" id="ARBA00022840"/>
    </source>
</evidence>
<dbReference type="InterPro" id="IPR003439">
    <property type="entry name" value="ABC_transporter-like_ATP-bd"/>
</dbReference>
<evidence type="ECO:0000313" key="7">
    <source>
        <dbReference type="Proteomes" id="UP001296706"/>
    </source>
</evidence>
<organism evidence="6 7">
    <name type="scientific">Pseudonocardia xinjiangensis</name>
    <dbReference type="NCBI Taxonomy" id="75289"/>
    <lineage>
        <taxon>Bacteria</taxon>
        <taxon>Bacillati</taxon>
        <taxon>Actinomycetota</taxon>
        <taxon>Actinomycetes</taxon>
        <taxon>Pseudonocardiales</taxon>
        <taxon>Pseudonocardiaceae</taxon>
        <taxon>Pseudonocardia</taxon>
    </lineage>
</organism>
<reference evidence="6 7" key="1">
    <citation type="submission" date="2020-04" db="EMBL/GenBank/DDBJ databases">
        <authorList>
            <person name="Klaysubun C."/>
            <person name="Duangmal K."/>
            <person name="Lipun K."/>
        </authorList>
    </citation>
    <scope>NUCLEOTIDE SEQUENCE [LARGE SCALE GENOMIC DNA]</scope>
    <source>
        <strain evidence="6 7">JCM 11839</strain>
    </source>
</reference>
<dbReference type="SUPFAM" id="SSF52540">
    <property type="entry name" value="P-loop containing nucleoside triphosphate hydrolases"/>
    <property type="match status" value="1"/>
</dbReference>
<keyword evidence="2" id="KW-0813">Transport</keyword>
<dbReference type="RefSeq" id="WP_169400039.1">
    <property type="nucleotide sequence ID" value="NZ_BAAAJH010000007.1"/>
</dbReference>
<dbReference type="SMART" id="SM00382">
    <property type="entry name" value="AAA"/>
    <property type="match status" value="1"/>
</dbReference>
<dbReference type="PANTHER" id="PTHR43335:SF4">
    <property type="entry name" value="ABC TRANSPORTER, ATP-BINDING PROTEIN"/>
    <property type="match status" value="1"/>
</dbReference>
<dbReference type="PROSITE" id="PS50893">
    <property type="entry name" value="ABC_TRANSPORTER_2"/>
    <property type="match status" value="1"/>
</dbReference>
<accession>A0ABX1RNN6</accession>
<comment type="caution">
    <text evidence="6">The sequence shown here is derived from an EMBL/GenBank/DDBJ whole genome shotgun (WGS) entry which is preliminary data.</text>
</comment>
<dbReference type="InterPro" id="IPR027417">
    <property type="entry name" value="P-loop_NTPase"/>
</dbReference>
<name>A0ABX1RNN6_9PSEU</name>
<evidence type="ECO:0000256" key="3">
    <source>
        <dbReference type="ARBA" id="ARBA00022741"/>
    </source>
</evidence>
<protein>
    <submittedName>
        <fullName evidence="6">ATP-binding cassette domain-containing protein</fullName>
    </submittedName>
</protein>
<dbReference type="InterPro" id="IPR003593">
    <property type="entry name" value="AAA+_ATPase"/>
</dbReference>
<feature type="domain" description="ABC transporter" evidence="5">
    <location>
        <begin position="2"/>
        <end position="227"/>
    </location>
</feature>
<dbReference type="Gene3D" id="3.40.50.300">
    <property type="entry name" value="P-loop containing nucleotide triphosphate hydrolases"/>
    <property type="match status" value="1"/>
</dbReference>
<dbReference type="PROSITE" id="PS00211">
    <property type="entry name" value="ABC_TRANSPORTER_1"/>
    <property type="match status" value="1"/>
</dbReference>
<comment type="similarity">
    <text evidence="1">Belongs to the ABC transporter superfamily.</text>
</comment>
<dbReference type="InterPro" id="IPR017871">
    <property type="entry name" value="ABC_transporter-like_CS"/>
</dbReference>
<evidence type="ECO:0000259" key="5">
    <source>
        <dbReference type="PROSITE" id="PS50893"/>
    </source>
</evidence>
<proteinExistence type="inferred from homology"/>
<keyword evidence="4 6" id="KW-0067">ATP-binding</keyword>
<gene>
    <name evidence="6" type="ORF">HF577_33660</name>
</gene>
<dbReference type="PANTHER" id="PTHR43335">
    <property type="entry name" value="ABC TRANSPORTER, ATP-BINDING PROTEIN"/>
    <property type="match status" value="1"/>
</dbReference>
<dbReference type="Pfam" id="PF00005">
    <property type="entry name" value="ABC_tran"/>
    <property type="match status" value="1"/>
</dbReference>
<keyword evidence="3" id="KW-0547">Nucleotide-binding</keyword>
<evidence type="ECO:0000256" key="1">
    <source>
        <dbReference type="ARBA" id="ARBA00005417"/>
    </source>
</evidence>
<sequence length="298" mass="31545">MISARGVTKRYGQVLAVDDLTFDVRPGAVTGFLGANGAGKSTTMRMVLGLDAPTSGTVTVAGRRYQDLRSPAREVGALLDPRCMHPGRSARAHLRWMADAAGLGRARVEEVLGQVGVADAADRRLGTFSLGMRQRVGIAGALLGDPGVLVLDEPLYGLDPEGIRWVRSLLQGLAREGRTVFVSSHLMNEMEHTAQRVVVIGGGRLVDALDVAELRGRAAAVRVAPADVEAVGVLGDALRREGATVTVTPDGLEVRGVAPDRIGRLALQHGIALRELTPWASGLEESFLALTAREGERV</sequence>
<dbReference type="Proteomes" id="UP001296706">
    <property type="component" value="Unassembled WGS sequence"/>
</dbReference>